<keyword evidence="3" id="KW-1185">Reference proteome</keyword>
<dbReference type="Proteomes" id="UP000019487">
    <property type="component" value="Unassembled WGS sequence"/>
</dbReference>
<dbReference type="OrthoDB" id="3564670at2759"/>
<name>W9CUB4_SCLBF</name>
<dbReference type="HOGENOM" id="CLU_010621_0_0_1"/>
<organism evidence="2 3">
    <name type="scientific">Sclerotinia borealis (strain F-4128)</name>
    <dbReference type="NCBI Taxonomy" id="1432307"/>
    <lineage>
        <taxon>Eukaryota</taxon>
        <taxon>Fungi</taxon>
        <taxon>Dikarya</taxon>
        <taxon>Ascomycota</taxon>
        <taxon>Pezizomycotina</taxon>
        <taxon>Leotiomycetes</taxon>
        <taxon>Helotiales</taxon>
        <taxon>Sclerotiniaceae</taxon>
        <taxon>Sclerotinia</taxon>
    </lineage>
</organism>
<comment type="caution">
    <text evidence="2">The sequence shown here is derived from an EMBL/GenBank/DDBJ whole genome shotgun (WGS) entry which is preliminary data.</text>
</comment>
<gene>
    <name evidence="2" type="ORF">SBOR_1489</name>
</gene>
<proteinExistence type="predicted"/>
<protein>
    <submittedName>
        <fullName evidence="2">Uncharacterized protein</fullName>
    </submittedName>
</protein>
<feature type="region of interest" description="Disordered" evidence="1">
    <location>
        <begin position="24"/>
        <end position="43"/>
    </location>
</feature>
<evidence type="ECO:0000256" key="1">
    <source>
        <dbReference type="SAM" id="MobiDB-lite"/>
    </source>
</evidence>
<reference evidence="2 3" key="1">
    <citation type="journal article" date="2014" name="Genome Announc.">
        <title>Draft genome sequence of Sclerotinia borealis, a psychrophilic plant pathogenic fungus.</title>
        <authorList>
            <person name="Mardanov A.V."/>
            <person name="Beletsky A.V."/>
            <person name="Kadnikov V.V."/>
            <person name="Ignatov A.N."/>
            <person name="Ravin N.V."/>
        </authorList>
    </citation>
    <scope>NUCLEOTIDE SEQUENCE [LARGE SCALE GENOMIC DNA]</scope>
    <source>
        <strain evidence="3">F-4157</strain>
    </source>
</reference>
<accession>W9CUB4</accession>
<evidence type="ECO:0000313" key="3">
    <source>
        <dbReference type="Proteomes" id="UP000019487"/>
    </source>
</evidence>
<evidence type="ECO:0000313" key="2">
    <source>
        <dbReference type="EMBL" id="ESZ98110.1"/>
    </source>
</evidence>
<dbReference type="AlphaFoldDB" id="W9CUB4"/>
<sequence length="732" mass="81133">MEQTYAEWFQEEMEHCVSAQYYQQEQERQGFESPRAPSKSPITLQAVTPQASQIEQMERVSAQYHQQQQQREELELPRAPSYSPIMPQVQQASAQVSAASESEIFPADLPSPSVPIRLEPHSSILDHLTRQYNAVGPQPNIPHVNHAHKDQVDVSETLGQHFTDRMPFIRATSRRLQAVIGVRNDLQFDLLMGTGKNDADNLVLGPNRELVDLGRKVRGLGGSNVNANVNMDMKNINADTGESSDTTGHVRNIHAALNALPASSTASNASSQHQQSTTQPMVNNITQHSEAYKTPTITPAFPPSVNPITGQGLRDYLLTRALITGSKKRECRSISFHDFTPDVRTGEFRNELLEHFGVDGKNERVEIVELSLPDANGTLHPWLSILIQRPLVTLSTPSASPSTSTPPNFPHPTPTSWLCLAVPLANITTYPIQPDTSLPSSLLETILIKNKHGLPTKKIAKRQDYDFSFQGVPIFEFSTRSLFAATFLSSSLSTENGVANANANSDFNENVEPIADFLSVNNLPPYDPKDPYRQFPSQVTQNPELLHSIACKYAYESGLRGEKLATFGEIMVDDQGIDISEELSPNEGVWWSVFYRGMSADRIKWAKIRRSMGRGRCRVVVRWQDVPEEFRGMVGDSDAGLSRRTSEVEKIMEEMTKESLQWKKRRGRKGGMMSAGDRQNVGLGVMNANVGTHAYTTRPASGEALRNSLRAKAIGNRMSMSPGVSGGYGTQK</sequence>
<dbReference type="EMBL" id="AYSA01000053">
    <property type="protein sequence ID" value="ESZ98110.1"/>
    <property type="molecule type" value="Genomic_DNA"/>
</dbReference>